<keyword evidence="4" id="KW-0808">Transferase</keyword>
<keyword evidence="5" id="KW-0418">Kinase</keyword>
<accession>A0A0F9R614</accession>
<comment type="caution">
    <text evidence="7">The sequence shown here is derived from an EMBL/GenBank/DDBJ whole genome shotgun (WGS) entry which is preliminary data.</text>
</comment>
<evidence type="ECO:0000256" key="4">
    <source>
        <dbReference type="ARBA" id="ARBA00022679"/>
    </source>
</evidence>
<dbReference type="EC" id="2.7.4.6" evidence="3"/>
<gene>
    <name evidence="7" type="ORF">LCGC14_0932400</name>
</gene>
<evidence type="ECO:0000256" key="2">
    <source>
        <dbReference type="ARBA" id="ARBA00008142"/>
    </source>
</evidence>
<dbReference type="SMART" id="SM00562">
    <property type="entry name" value="NDK"/>
    <property type="match status" value="1"/>
</dbReference>
<dbReference type="PANTHER" id="PTHR11349">
    <property type="entry name" value="NUCLEOSIDE DIPHOSPHATE KINASE"/>
    <property type="match status" value="1"/>
</dbReference>
<dbReference type="EMBL" id="LAZR01003213">
    <property type="protein sequence ID" value="KKN20741.1"/>
    <property type="molecule type" value="Genomic_DNA"/>
</dbReference>
<organism evidence="7">
    <name type="scientific">marine sediment metagenome</name>
    <dbReference type="NCBI Taxonomy" id="412755"/>
    <lineage>
        <taxon>unclassified sequences</taxon>
        <taxon>metagenomes</taxon>
        <taxon>ecological metagenomes</taxon>
    </lineage>
</organism>
<evidence type="ECO:0000259" key="6">
    <source>
        <dbReference type="SMART" id="SM00562"/>
    </source>
</evidence>
<evidence type="ECO:0000313" key="7">
    <source>
        <dbReference type="EMBL" id="KKN20741.1"/>
    </source>
</evidence>
<dbReference type="InterPro" id="IPR034907">
    <property type="entry name" value="NDK-like_dom"/>
</dbReference>
<proteinExistence type="inferred from homology"/>
<evidence type="ECO:0000256" key="3">
    <source>
        <dbReference type="ARBA" id="ARBA00012966"/>
    </source>
</evidence>
<comment type="cofactor">
    <cofactor evidence="1">
        <name>Mg(2+)</name>
        <dbReference type="ChEBI" id="CHEBI:18420"/>
    </cofactor>
</comment>
<sequence length="193" mass="22279">MHPKEERTFLMVKPDGVRKGLIGEIIKRVEQRDLKVIALKMFQPTREDIDNHYPKDEKWITRLGEKTLDTYRTYGYDPVEEVGTDDPMKIGKQVRGWVIDYMTSAPLVKMVIQGLHAVDMVRKIVGPTMPAKAEMGTIRGDFSVDSAILGNTEKRAIMNLVHASETPKEAEHEIAYWFKKDEMHKYKRFGVDE</sequence>
<evidence type="ECO:0000256" key="5">
    <source>
        <dbReference type="ARBA" id="ARBA00022777"/>
    </source>
</evidence>
<dbReference type="AlphaFoldDB" id="A0A0F9R614"/>
<dbReference type="Gene3D" id="3.30.70.141">
    <property type="entry name" value="Nucleoside diphosphate kinase-like domain"/>
    <property type="match status" value="1"/>
</dbReference>
<dbReference type="PROSITE" id="PS51374">
    <property type="entry name" value="NDPK_LIKE"/>
    <property type="match status" value="1"/>
</dbReference>
<dbReference type="SUPFAM" id="SSF54919">
    <property type="entry name" value="Nucleoside diphosphate kinase, NDK"/>
    <property type="match status" value="1"/>
</dbReference>
<name>A0A0F9R614_9ZZZZ</name>
<comment type="similarity">
    <text evidence="2">Belongs to the NDK family.</text>
</comment>
<evidence type="ECO:0000256" key="1">
    <source>
        <dbReference type="ARBA" id="ARBA00001946"/>
    </source>
</evidence>
<feature type="domain" description="Nucleoside diphosphate kinase-like" evidence="6">
    <location>
        <begin position="5"/>
        <end position="185"/>
    </location>
</feature>
<dbReference type="InterPro" id="IPR036850">
    <property type="entry name" value="NDK-like_dom_sf"/>
</dbReference>
<protein>
    <recommendedName>
        <fullName evidence="3">nucleoside-diphosphate kinase</fullName>
        <ecNumber evidence="3">2.7.4.6</ecNumber>
    </recommendedName>
</protein>
<dbReference type="Pfam" id="PF00334">
    <property type="entry name" value="NDK"/>
    <property type="match status" value="2"/>
</dbReference>
<dbReference type="CDD" id="cd04413">
    <property type="entry name" value="NDPk_I"/>
    <property type="match status" value="1"/>
</dbReference>
<dbReference type="GO" id="GO:0004550">
    <property type="term" value="F:nucleoside diphosphate kinase activity"/>
    <property type="evidence" value="ECO:0007669"/>
    <property type="project" value="UniProtKB-EC"/>
</dbReference>
<reference evidence="7" key="1">
    <citation type="journal article" date="2015" name="Nature">
        <title>Complex archaea that bridge the gap between prokaryotes and eukaryotes.</title>
        <authorList>
            <person name="Spang A."/>
            <person name="Saw J.H."/>
            <person name="Jorgensen S.L."/>
            <person name="Zaremba-Niedzwiedzka K."/>
            <person name="Martijn J."/>
            <person name="Lind A.E."/>
            <person name="van Eijk R."/>
            <person name="Schleper C."/>
            <person name="Guy L."/>
            <person name="Ettema T.J."/>
        </authorList>
    </citation>
    <scope>NUCLEOTIDE SEQUENCE</scope>
</reference>